<evidence type="ECO:0000313" key="7">
    <source>
        <dbReference type="Proteomes" id="UP001157006"/>
    </source>
</evidence>
<dbReference type="SUPFAM" id="SSF48576">
    <property type="entry name" value="Terpenoid synthases"/>
    <property type="match status" value="1"/>
</dbReference>
<evidence type="ECO:0000256" key="2">
    <source>
        <dbReference type="ARBA" id="ARBA00022723"/>
    </source>
</evidence>
<dbReference type="GO" id="GO:0000287">
    <property type="term" value="F:magnesium ion binding"/>
    <property type="evidence" value="ECO:0007669"/>
    <property type="project" value="InterPro"/>
</dbReference>
<sequence length="795" mass="91938">MASQISVCVTPMLQSSGVKHSANSNYPFNFTLQSSLHSLRGTRPVRIVKATHDKNSDRSQPIDSQASQDTVLSNEILKKDAYAESFHQIMVTTKIRMQINEVKKMLRSMEDGEINISAYDTAWVALVKNVDDENKPQFPSSLQWIVENQLPDGSWGDELFVAHDRILNTLACVIALKSWNVHPDMCEKGMKFFMENLNKIQDENVEYMPIGFEVVFPSLLNIAKRLNIEVPEDSSILKEIFIMRDQKLKKIPREVLHKVPTILLHSLEGMQDLDWNQLLQLQSQDGSFLFSPSSTAFAIMQTGDKDALDYLQKIVEKFNGGVPNVFPVDLFEHIWVVDRLERLGVSRYFKQEIMDSVNYLARYWTEKGICWARNSEVQDIDDTAMGFRLLRLHGHQVSPNVFKHFEKNGEFFCFAGQLNQAVTGMFNLYRASQVMFQGEEILENARNFSARYLSKKRFLNQLLDKWIITKDLPGEVGYALDVPWYASLPRLEARFYLEQYGGKNDVWIGKTLYRMPLVNNDVYLKLAKLDYNNCQAIHKKEWEEIQRWYLESDLEGFGLSKKNLLYAYFIAAANIFEPEKSLERLAWAKTTTLLRILKSYSNGVKEFGDQLNEFIKGGNNSNKWSKNERDEKLLGVFLSTLNLIGFQMFRRHDQENSHYLNRMWQSWFSSWASKGLRSPGDAELLVQIINLTSGNWSEDLDLDPQYQKLLEATKRVCLSIHNYECNWVQVGSDCKKVESEMQELVQLVLQSSQNDLHSSIKNSFLMVAKSFYYAAYCDPVIISYHIDKVLFQKVI</sequence>
<name>A0AAV1AZ03_VICFA</name>
<evidence type="ECO:0000256" key="1">
    <source>
        <dbReference type="ARBA" id="ARBA00001946"/>
    </source>
</evidence>
<dbReference type="InterPro" id="IPR050148">
    <property type="entry name" value="Terpene_synthase-like"/>
</dbReference>
<evidence type="ECO:0000259" key="5">
    <source>
        <dbReference type="Pfam" id="PF03936"/>
    </source>
</evidence>
<accession>A0AAV1AZ03</accession>
<dbReference type="Gene3D" id="1.10.600.10">
    <property type="entry name" value="Farnesyl Diphosphate Synthase"/>
    <property type="match status" value="1"/>
</dbReference>
<dbReference type="Proteomes" id="UP001157006">
    <property type="component" value="Chromosome 5"/>
</dbReference>
<dbReference type="AlphaFoldDB" id="A0AAV1AZ03"/>
<dbReference type="PANTHER" id="PTHR31739:SF27">
    <property type="entry name" value="COPALYLDIPHOSPHATE SYNTHASE"/>
    <property type="match status" value="1"/>
</dbReference>
<evidence type="ECO:0000313" key="6">
    <source>
        <dbReference type="EMBL" id="CAI8614205.1"/>
    </source>
</evidence>
<dbReference type="Pfam" id="PF01397">
    <property type="entry name" value="Terpene_synth"/>
    <property type="match status" value="1"/>
</dbReference>
<keyword evidence="3" id="KW-0460">Magnesium</keyword>
<feature type="domain" description="Terpene synthase metal-binding" evidence="5">
    <location>
        <begin position="554"/>
        <end position="672"/>
    </location>
</feature>
<keyword evidence="2" id="KW-0479">Metal-binding</keyword>
<gene>
    <name evidence="6" type="ORF">VFH_V118640</name>
</gene>
<organism evidence="6 7">
    <name type="scientific">Vicia faba</name>
    <name type="common">Broad bean</name>
    <name type="synonym">Faba vulgaris</name>
    <dbReference type="NCBI Taxonomy" id="3906"/>
    <lineage>
        <taxon>Eukaryota</taxon>
        <taxon>Viridiplantae</taxon>
        <taxon>Streptophyta</taxon>
        <taxon>Embryophyta</taxon>
        <taxon>Tracheophyta</taxon>
        <taxon>Spermatophyta</taxon>
        <taxon>Magnoliopsida</taxon>
        <taxon>eudicotyledons</taxon>
        <taxon>Gunneridae</taxon>
        <taxon>Pentapetalae</taxon>
        <taxon>rosids</taxon>
        <taxon>fabids</taxon>
        <taxon>Fabales</taxon>
        <taxon>Fabaceae</taxon>
        <taxon>Papilionoideae</taxon>
        <taxon>50 kb inversion clade</taxon>
        <taxon>NPAAA clade</taxon>
        <taxon>Hologalegina</taxon>
        <taxon>IRL clade</taxon>
        <taxon>Fabeae</taxon>
        <taxon>Vicia</taxon>
    </lineage>
</organism>
<dbReference type="InterPro" id="IPR001906">
    <property type="entry name" value="Terpene_synth_N"/>
</dbReference>
<dbReference type="SUPFAM" id="SSF48239">
    <property type="entry name" value="Terpenoid cyclases/Protein prenyltransferases"/>
    <property type="match status" value="2"/>
</dbReference>
<dbReference type="FunFam" id="1.50.10.130:FF:000002">
    <property type="entry name" value="Ent-copalyl diphosphate synthase, chloroplastic"/>
    <property type="match status" value="1"/>
</dbReference>
<dbReference type="PANTHER" id="PTHR31739">
    <property type="entry name" value="ENT-COPALYL DIPHOSPHATE SYNTHASE, CHLOROPLASTIC"/>
    <property type="match status" value="1"/>
</dbReference>
<feature type="domain" description="Terpene synthase N-terminal" evidence="4">
    <location>
        <begin position="274"/>
        <end position="480"/>
    </location>
</feature>
<dbReference type="GO" id="GO:0010333">
    <property type="term" value="F:terpene synthase activity"/>
    <property type="evidence" value="ECO:0007669"/>
    <property type="project" value="InterPro"/>
</dbReference>
<proteinExistence type="predicted"/>
<dbReference type="SFLD" id="SFLDG01605">
    <property type="entry name" value="Terpene_Cyclase_Like_1_N-term"/>
    <property type="match status" value="1"/>
</dbReference>
<dbReference type="EMBL" id="OX451740">
    <property type="protein sequence ID" value="CAI8614205.1"/>
    <property type="molecule type" value="Genomic_DNA"/>
</dbReference>
<dbReference type="InterPro" id="IPR008949">
    <property type="entry name" value="Isoprenoid_synthase_dom_sf"/>
</dbReference>
<dbReference type="InterPro" id="IPR008930">
    <property type="entry name" value="Terpenoid_cyclase/PrenylTrfase"/>
</dbReference>
<dbReference type="GO" id="GO:0009686">
    <property type="term" value="P:gibberellin biosynthetic process"/>
    <property type="evidence" value="ECO:0007669"/>
    <property type="project" value="TreeGrafter"/>
</dbReference>
<evidence type="ECO:0000256" key="3">
    <source>
        <dbReference type="ARBA" id="ARBA00022842"/>
    </source>
</evidence>
<reference evidence="6 7" key="1">
    <citation type="submission" date="2023-01" db="EMBL/GenBank/DDBJ databases">
        <authorList>
            <person name="Kreplak J."/>
        </authorList>
    </citation>
    <scope>NUCLEOTIDE SEQUENCE [LARGE SCALE GENOMIC DNA]</scope>
</reference>
<dbReference type="InterPro" id="IPR005630">
    <property type="entry name" value="Terpene_synthase_metal-bd"/>
</dbReference>
<dbReference type="FunFam" id="1.50.10.160:FF:000001">
    <property type="entry name" value="Ent-copalyl diphosphate synthase"/>
    <property type="match status" value="1"/>
</dbReference>
<protein>
    <submittedName>
        <fullName evidence="6">Uncharacterized protein</fullName>
    </submittedName>
</protein>
<comment type="cofactor">
    <cofactor evidence="1">
        <name>Mg(2+)</name>
        <dbReference type="ChEBI" id="CHEBI:18420"/>
    </cofactor>
</comment>
<dbReference type="InterPro" id="IPR036965">
    <property type="entry name" value="Terpene_synth_N_sf"/>
</dbReference>
<evidence type="ECO:0000259" key="4">
    <source>
        <dbReference type="Pfam" id="PF01397"/>
    </source>
</evidence>
<dbReference type="GO" id="GO:0009507">
    <property type="term" value="C:chloroplast"/>
    <property type="evidence" value="ECO:0007669"/>
    <property type="project" value="TreeGrafter"/>
</dbReference>
<dbReference type="SFLD" id="SFLDG01014">
    <property type="entry name" value="Terpene_Cyclase_Like_1_N-term"/>
    <property type="match status" value="1"/>
</dbReference>
<dbReference type="Pfam" id="PF03936">
    <property type="entry name" value="Terpene_synth_C"/>
    <property type="match status" value="1"/>
</dbReference>
<dbReference type="Gene3D" id="1.50.10.130">
    <property type="entry name" value="Terpene synthase, N-terminal domain"/>
    <property type="match status" value="1"/>
</dbReference>
<keyword evidence="7" id="KW-1185">Reference proteome</keyword>
<dbReference type="Gene3D" id="1.50.10.160">
    <property type="match status" value="1"/>
</dbReference>